<organism evidence="2 3">
    <name type="scientific">Gallibacterium genomosp. 3</name>
    <dbReference type="NCBI Taxonomy" id="505345"/>
    <lineage>
        <taxon>Bacteria</taxon>
        <taxon>Pseudomonadati</taxon>
        <taxon>Pseudomonadota</taxon>
        <taxon>Gammaproteobacteria</taxon>
        <taxon>Pasteurellales</taxon>
        <taxon>Pasteurellaceae</taxon>
        <taxon>Gallibacterium</taxon>
    </lineage>
</organism>
<dbReference type="Gene3D" id="3.40.50.300">
    <property type="entry name" value="P-loop containing nucleotide triphosphate hydrolases"/>
    <property type="match status" value="1"/>
</dbReference>
<proteinExistence type="predicted"/>
<comment type="caution">
    <text evidence="2">The sequence shown here is derived from an EMBL/GenBank/DDBJ whole genome shotgun (WGS) entry which is preliminary data.</text>
</comment>
<dbReference type="EMBL" id="JTJR01000032">
    <property type="protein sequence ID" value="OBX04152.1"/>
    <property type="molecule type" value="Genomic_DNA"/>
</dbReference>
<dbReference type="PANTHER" id="PTHR40396">
    <property type="entry name" value="ATPASE-LIKE PROTEIN"/>
    <property type="match status" value="1"/>
</dbReference>
<dbReference type="InterPro" id="IPR003959">
    <property type="entry name" value="ATPase_AAA_core"/>
</dbReference>
<dbReference type="GO" id="GO:0016887">
    <property type="term" value="F:ATP hydrolysis activity"/>
    <property type="evidence" value="ECO:0007669"/>
    <property type="project" value="InterPro"/>
</dbReference>
<accession>A0A1A7PR02</accession>
<evidence type="ECO:0000259" key="1">
    <source>
        <dbReference type="Pfam" id="PF13304"/>
    </source>
</evidence>
<feature type="domain" description="ATPase AAA-type core" evidence="1">
    <location>
        <begin position="21"/>
        <end position="362"/>
    </location>
</feature>
<reference evidence="2 3" key="1">
    <citation type="submission" date="2014-11" db="EMBL/GenBank/DDBJ databases">
        <title>Pan-genome of Gallibacterium spp.</title>
        <authorList>
            <person name="Kudirkiene E."/>
            <person name="Bojesen A.M."/>
        </authorList>
    </citation>
    <scope>NUCLEOTIDE SEQUENCE [LARGE SCALE GENOMIC DNA]</scope>
    <source>
        <strain evidence="2 3">59/S3/89</strain>
    </source>
</reference>
<evidence type="ECO:0000313" key="3">
    <source>
        <dbReference type="Proteomes" id="UP000092626"/>
    </source>
</evidence>
<dbReference type="GO" id="GO:0005524">
    <property type="term" value="F:ATP binding"/>
    <property type="evidence" value="ECO:0007669"/>
    <property type="project" value="InterPro"/>
</dbReference>
<evidence type="ECO:0000313" key="2">
    <source>
        <dbReference type="EMBL" id="OBX04152.1"/>
    </source>
</evidence>
<protein>
    <recommendedName>
        <fullName evidence="1">ATPase AAA-type core domain-containing protein</fullName>
    </recommendedName>
</protein>
<name>A0A1A7PR02_9PAST</name>
<dbReference type="PANTHER" id="PTHR40396:SF1">
    <property type="entry name" value="ATPASE AAA-TYPE CORE DOMAIN-CONTAINING PROTEIN"/>
    <property type="match status" value="1"/>
</dbReference>
<dbReference type="PATRIC" id="fig|505345.6.peg.1609"/>
<gene>
    <name evidence="2" type="ORF">QV06_07885</name>
</gene>
<dbReference type="Proteomes" id="UP000092626">
    <property type="component" value="Unassembled WGS sequence"/>
</dbReference>
<dbReference type="AlphaFoldDB" id="A0A1A7PR02"/>
<dbReference type="InterPro" id="IPR027417">
    <property type="entry name" value="P-loop_NTPase"/>
</dbReference>
<sequence length="424" mass="48894">MLKSNFFGNLIYKENLLTSSLIFGANASGKSNFIGSLALLKKIVLKSTNELSKNYLEEIVPFLFNKVENRPSTFEISILSQEIYTYSLSFLDNKIISEELCIYPEQDISKKNILFTRNNNVLSYVSDLFSESTNYFNQETKEIINSDNIQNIPIVSIIAGVGGKHSKNIINWFNKLHIISGLLDDGLLNFSLNLFEKDPEFYNWASKFLPSVQIDKIDFKDDVLSLFENMDPKELKLTLNKVKNKQRVQNKEKEFIEKFIDLIQMTTEIKDKKINAKKVNIIKNINGKSYELPFRLESEGTKKLIALLGPIYDSIQNKHILVCDEIDSKFHTLLMKYIFKIFNEDNKECQLIASAQDTNLIDKNIFNEDQIWFINKNEFGESGIYSLVEFKALANTDYASNYLKGAYNAIPLFENKDIIENLLK</sequence>
<dbReference type="SUPFAM" id="SSF52540">
    <property type="entry name" value="P-loop containing nucleoside triphosphate hydrolases"/>
    <property type="match status" value="1"/>
</dbReference>
<dbReference type="RefSeq" id="WP_065237658.1">
    <property type="nucleotide sequence ID" value="NZ_JTJR01000032.1"/>
</dbReference>
<dbReference type="Pfam" id="PF13304">
    <property type="entry name" value="AAA_21"/>
    <property type="match status" value="1"/>
</dbReference>